<dbReference type="Pfam" id="PF06391">
    <property type="entry name" value="MAT1"/>
    <property type="match status" value="1"/>
</dbReference>
<keyword evidence="1" id="KW-0479">Metal-binding</keyword>
<keyword evidence="2 4" id="KW-0863">Zinc-finger</keyword>
<accession>A0A2W1H4Z9</accession>
<evidence type="ECO:0000256" key="2">
    <source>
        <dbReference type="ARBA" id="ARBA00022771"/>
    </source>
</evidence>
<protein>
    <submittedName>
        <fullName evidence="5">RNA polymerase II transcription factor B protein</fullName>
    </submittedName>
</protein>
<evidence type="ECO:0000256" key="3">
    <source>
        <dbReference type="ARBA" id="ARBA00022833"/>
    </source>
</evidence>
<dbReference type="GO" id="GO:0008270">
    <property type="term" value="F:zinc ion binding"/>
    <property type="evidence" value="ECO:0007669"/>
    <property type="project" value="UniProtKB-KW"/>
</dbReference>
<keyword evidence="3" id="KW-0862">Zinc</keyword>
<dbReference type="GO" id="GO:0006357">
    <property type="term" value="P:regulation of transcription by RNA polymerase II"/>
    <property type="evidence" value="ECO:0007669"/>
    <property type="project" value="TreeGrafter"/>
</dbReference>
<gene>
    <name evidence="5" type="ORF">Ptr86124_011321</name>
</gene>
<dbReference type="Proteomes" id="UP000249757">
    <property type="component" value="Unassembled WGS sequence"/>
</dbReference>
<dbReference type="OrthoDB" id="5963at2759"/>
<dbReference type="PANTHER" id="PTHR12683:SF13">
    <property type="entry name" value="CDK-ACTIVATING KINASE ASSEMBLY FACTOR MAT1"/>
    <property type="match status" value="1"/>
</dbReference>
<dbReference type="InterPro" id="IPR013083">
    <property type="entry name" value="Znf_RING/FYVE/PHD"/>
</dbReference>
<dbReference type="PROSITE" id="PS50089">
    <property type="entry name" value="ZF_RING_2"/>
    <property type="match status" value="1"/>
</dbReference>
<dbReference type="SUPFAM" id="SSF57850">
    <property type="entry name" value="RING/U-box"/>
    <property type="match status" value="1"/>
</dbReference>
<dbReference type="PANTHER" id="PTHR12683">
    <property type="entry name" value="CDK-ACTIVATING KINASE ASSEMBLY FACTOR MAT1"/>
    <property type="match status" value="1"/>
</dbReference>
<proteinExistence type="predicted"/>
<dbReference type="Pfam" id="PF17121">
    <property type="entry name" value="zf-C3HC4_5"/>
    <property type="match status" value="1"/>
</dbReference>
<evidence type="ECO:0000256" key="4">
    <source>
        <dbReference type="PROSITE-ProRule" id="PRU00175"/>
    </source>
</evidence>
<evidence type="ECO:0000256" key="1">
    <source>
        <dbReference type="ARBA" id="ARBA00022723"/>
    </source>
</evidence>
<dbReference type="GO" id="GO:0006281">
    <property type="term" value="P:DNA repair"/>
    <property type="evidence" value="ECO:0007669"/>
    <property type="project" value="TreeGrafter"/>
</dbReference>
<evidence type="ECO:0000313" key="5">
    <source>
        <dbReference type="EMBL" id="KAI1509735.1"/>
    </source>
</evidence>
<dbReference type="InterPro" id="IPR015877">
    <property type="entry name" value="MAT1_centre"/>
</dbReference>
<sequence>MSKSARTSGASKRLAEDGGSFPLYKSLYNLSLHQSPRSSLLTDDMTADICPVCKSSRYLNSTMQFKINPTCYHRMCDTCVERLFNKGNNICPVAGCAKTLTYRGFRRATFDDLKVEREVDLRKKVMKIMNKKEDDFETLRDYNDYLEQVEEITWNLILNIDVEATNNKLARFDALQKAEAANAGASKAGKPNTVPTKDDNDIVFHGLKKRIPPPKEIPFDPWGGYNITPQYYVLQDNYDVDWYTRMKKDPAHLVGGHSLQDYCSRALREAFGGLGVFIEDEINARDAPSIPSMDADVGTEHAAAAAMTTGEVNMDDIF</sequence>
<dbReference type="PROSITE" id="PS00518">
    <property type="entry name" value="ZF_RING_1"/>
    <property type="match status" value="1"/>
</dbReference>
<keyword evidence="6" id="KW-1185">Reference proteome</keyword>
<dbReference type="InterPro" id="IPR001841">
    <property type="entry name" value="Znf_RING"/>
</dbReference>
<reference evidence="6" key="1">
    <citation type="journal article" date="2022" name="Microb. Genom.">
        <title>A global pangenome for the wheat fungal pathogen Pyrenophora tritici-repentis and prediction of effector protein structural homology.</title>
        <authorList>
            <person name="Moolhuijzen P.M."/>
            <person name="See P.T."/>
            <person name="Shi G."/>
            <person name="Powell H.R."/>
            <person name="Cockram J."/>
            <person name="Jorgensen L.N."/>
            <person name="Benslimane H."/>
            <person name="Strelkov S.E."/>
            <person name="Turner J."/>
            <person name="Liu Z."/>
            <person name="Moffat C.S."/>
        </authorList>
    </citation>
    <scope>NUCLEOTIDE SEQUENCE [LARGE SCALE GENOMIC DNA]</scope>
</reference>
<comment type="caution">
    <text evidence="5">The sequence shown here is derived from an EMBL/GenBank/DDBJ whole genome shotgun (WGS) entry which is preliminary data.</text>
</comment>
<dbReference type="AlphaFoldDB" id="A0A2W1H4Z9"/>
<name>A0A2W1H4Z9_9PLEO</name>
<evidence type="ECO:0000313" key="6">
    <source>
        <dbReference type="Proteomes" id="UP000249757"/>
    </source>
</evidence>
<dbReference type="GO" id="GO:0005675">
    <property type="term" value="C:transcription factor TFIIH holo complex"/>
    <property type="evidence" value="ECO:0007669"/>
    <property type="project" value="TreeGrafter"/>
</dbReference>
<dbReference type="EMBL" id="NRDI02000019">
    <property type="protein sequence ID" value="KAI1509735.1"/>
    <property type="molecule type" value="Genomic_DNA"/>
</dbReference>
<dbReference type="InterPro" id="IPR017907">
    <property type="entry name" value="Znf_RING_CS"/>
</dbReference>
<organism evidence="5 6">
    <name type="scientific">Pyrenophora tritici-repentis</name>
    <dbReference type="NCBI Taxonomy" id="45151"/>
    <lineage>
        <taxon>Eukaryota</taxon>
        <taxon>Fungi</taxon>
        <taxon>Dikarya</taxon>
        <taxon>Ascomycota</taxon>
        <taxon>Pezizomycotina</taxon>
        <taxon>Dothideomycetes</taxon>
        <taxon>Pleosporomycetidae</taxon>
        <taxon>Pleosporales</taxon>
        <taxon>Pleosporineae</taxon>
        <taxon>Pleosporaceae</taxon>
        <taxon>Pyrenophora</taxon>
    </lineage>
</organism>
<dbReference type="OMA" id="NICPVAG"/>
<dbReference type="Gene3D" id="3.30.40.10">
    <property type="entry name" value="Zinc/RING finger domain, C3HC4 (zinc finger)"/>
    <property type="match status" value="1"/>
</dbReference>